<dbReference type="InterPro" id="IPR036388">
    <property type="entry name" value="WH-like_DNA-bd_sf"/>
</dbReference>
<dbReference type="Gene3D" id="6.10.250.690">
    <property type="match status" value="1"/>
</dbReference>
<dbReference type="GO" id="GO:0005829">
    <property type="term" value="C:cytosol"/>
    <property type="evidence" value="ECO:0007669"/>
    <property type="project" value="TreeGrafter"/>
</dbReference>
<evidence type="ECO:0000256" key="6">
    <source>
        <dbReference type="ARBA" id="ARBA00023125"/>
    </source>
</evidence>
<dbReference type="GO" id="GO:0042802">
    <property type="term" value="F:identical protein binding"/>
    <property type="evidence" value="ECO:0007669"/>
    <property type="project" value="UniProtKB-ARBA"/>
</dbReference>
<dbReference type="SMART" id="SM00862">
    <property type="entry name" value="Trans_reg_C"/>
    <property type="match status" value="1"/>
</dbReference>
<keyword evidence="4" id="KW-0902">Two-component regulatory system</keyword>
<dbReference type="EMBL" id="CABVGY010000050">
    <property type="protein sequence ID" value="VVN44135.1"/>
    <property type="molecule type" value="Genomic_DNA"/>
</dbReference>
<comment type="subcellular location">
    <subcellularLocation>
        <location evidence="1">Cytoplasm</location>
    </subcellularLocation>
</comment>
<dbReference type="Pfam" id="PF00486">
    <property type="entry name" value="Trans_reg_C"/>
    <property type="match status" value="1"/>
</dbReference>
<evidence type="ECO:0000313" key="13">
    <source>
        <dbReference type="Proteomes" id="UP000326729"/>
    </source>
</evidence>
<dbReference type="GO" id="GO:0045893">
    <property type="term" value="P:positive regulation of DNA-templated transcription"/>
    <property type="evidence" value="ECO:0007669"/>
    <property type="project" value="UniProtKB-ARBA"/>
</dbReference>
<evidence type="ECO:0000256" key="8">
    <source>
        <dbReference type="PROSITE-ProRule" id="PRU00169"/>
    </source>
</evidence>
<keyword evidence="2" id="KW-0963">Cytoplasm</keyword>
<keyword evidence="3 8" id="KW-0597">Phosphoprotein</keyword>
<protein>
    <submittedName>
        <fullName evidence="12">Transcriptional regulatory protein CreB</fullName>
    </submittedName>
</protein>
<evidence type="ECO:0000256" key="3">
    <source>
        <dbReference type="ARBA" id="ARBA00022553"/>
    </source>
</evidence>
<evidence type="ECO:0000313" key="12">
    <source>
        <dbReference type="EMBL" id="VVN44135.1"/>
    </source>
</evidence>
<keyword evidence="6 9" id="KW-0238">DNA-binding</keyword>
<dbReference type="InterPro" id="IPR011006">
    <property type="entry name" value="CheY-like_superfamily"/>
</dbReference>
<dbReference type="SMART" id="SM00448">
    <property type="entry name" value="REC"/>
    <property type="match status" value="1"/>
</dbReference>
<dbReference type="GO" id="GO:0000156">
    <property type="term" value="F:phosphorelay response regulator activity"/>
    <property type="evidence" value="ECO:0007669"/>
    <property type="project" value="TreeGrafter"/>
</dbReference>
<evidence type="ECO:0000256" key="9">
    <source>
        <dbReference type="PROSITE-ProRule" id="PRU01091"/>
    </source>
</evidence>
<dbReference type="PROSITE" id="PS50110">
    <property type="entry name" value="RESPONSE_REGULATORY"/>
    <property type="match status" value="1"/>
</dbReference>
<dbReference type="GO" id="GO:0032993">
    <property type="term" value="C:protein-DNA complex"/>
    <property type="evidence" value="ECO:0007669"/>
    <property type="project" value="TreeGrafter"/>
</dbReference>
<dbReference type="Gene3D" id="3.40.50.2300">
    <property type="match status" value="1"/>
</dbReference>
<organism evidence="12 13">
    <name type="scientific">Pseudomonas fluorescens</name>
    <dbReference type="NCBI Taxonomy" id="294"/>
    <lineage>
        <taxon>Bacteria</taxon>
        <taxon>Pseudomonadati</taxon>
        <taxon>Pseudomonadota</taxon>
        <taxon>Gammaproteobacteria</taxon>
        <taxon>Pseudomonadales</taxon>
        <taxon>Pseudomonadaceae</taxon>
        <taxon>Pseudomonas</taxon>
    </lineage>
</organism>
<dbReference type="GO" id="GO:0000987">
    <property type="term" value="F:cis-regulatory region sequence-specific DNA binding"/>
    <property type="evidence" value="ECO:0007669"/>
    <property type="project" value="UniProtKB-ARBA"/>
</dbReference>
<feature type="domain" description="Response regulatory" evidence="10">
    <location>
        <begin position="17"/>
        <end position="130"/>
    </location>
</feature>
<evidence type="ECO:0000256" key="5">
    <source>
        <dbReference type="ARBA" id="ARBA00023015"/>
    </source>
</evidence>
<accession>A0A5E6XTU6</accession>
<dbReference type="InterPro" id="IPR001867">
    <property type="entry name" value="OmpR/PhoB-type_DNA-bd"/>
</dbReference>
<gene>
    <name evidence="12" type="primary">creB</name>
    <name evidence="12" type="ORF">PS659_05670</name>
</gene>
<evidence type="ECO:0000259" key="11">
    <source>
        <dbReference type="PROSITE" id="PS51755"/>
    </source>
</evidence>
<evidence type="ECO:0000256" key="2">
    <source>
        <dbReference type="ARBA" id="ARBA00022490"/>
    </source>
</evidence>
<keyword evidence="7" id="KW-0804">Transcription</keyword>
<evidence type="ECO:0000256" key="1">
    <source>
        <dbReference type="ARBA" id="ARBA00004496"/>
    </source>
</evidence>
<evidence type="ECO:0000256" key="7">
    <source>
        <dbReference type="ARBA" id="ARBA00023163"/>
    </source>
</evidence>
<dbReference type="PANTHER" id="PTHR48111:SF6">
    <property type="entry name" value="TRANSCRIPTIONAL REGULATORY PROTEIN CREB"/>
    <property type="match status" value="1"/>
</dbReference>
<dbReference type="PROSITE" id="PS51755">
    <property type="entry name" value="OMPR_PHOB"/>
    <property type="match status" value="1"/>
</dbReference>
<proteinExistence type="predicted"/>
<name>A0A5E6XTU6_PSEFL</name>
<feature type="modified residue" description="4-aspartylphosphate" evidence="8">
    <location>
        <position position="66"/>
    </location>
</feature>
<dbReference type="InterPro" id="IPR016032">
    <property type="entry name" value="Sig_transdc_resp-reg_C-effctor"/>
</dbReference>
<feature type="DNA-binding region" description="OmpR/PhoB-type" evidence="9">
    <location>
        <begin position="138"/>
        <end position="237"/>
    </location>
</feature>
<dbReference type="CDD" id="cd00383">
    <property type="entry name" value="trans_reg_C"/>
    <property type="match status" value="1"/>
</dbReference>
<dbReference type="CDD" id="cd17574">
    <property type="entry name" value="REC_OmpR"/>
    <property type="match status" value="1"/>
</dbReference>
<keyword evidence="5" id="KW-0805">Transcription regulation</keyword>
<feature type="domain" description="OmpR/PhoB-type" evidence="11">
    <location>
        <begin position="138"/>
        <end position="237"/>
    </location>
</feature>
<dbReference type="Gene3D" id="1.10.10.10">
    <property type="entry name" value="Winged helix-like DNA-binding domain superfamily/Winged helix DNA-binding domain"/>
    <property type="match status" value="1"/>
</dbReference>
<evidence type="ECO:0000259" key="10">
    <source>
        <dbReference type="PROSITE" id="PS50110"/>
    </source>
</evidence>
<dbReference type="SUPFAM" id="SSF52172">
    <property type="entry name" value="CheY-like"/>
    <property type="match status" value="1"/>
</dbReference>
<reference evidence="12 13" key="1">
    <citation type="submission" date="2019-09" db="EMBL/GenBank/DDBJ databases">
        <authorList>
            <person name="Chandra G."/>
            <person name="Truman W A."/>
        </authorList>
    </citation>
    <scope>NUCLEOTIDE SEQUENCE [LARGE SCALE GENOMIC DNA]</scope>
    <source>
        <strain evidence="12">PS659</strain>
    </source>
</reference>
<dbReference type="InterPro" id="IPR001789">
    <property type="entry name" value="Sig_transdc_resp-reg_receiver"/>
</dbReference>
<sequence>MGHRSPTSLPGSDAMPHILIVEDEAAIADTLIFALQSEGFTTTWLSLGAAALEHQRQTPADLIILDIGLPDISGFETCKQLRRFSEVPVMFLSARDGEIDRVVGLEIGADDYVVKPFSPREVAARVRAILKRMAPRTVSEPSMALFRIDSERVQISYRGQLLTLTRHEFRLLQCLLEQPERVFSRDQLLDALGVAADAGYERSIDSHIKSVRAKLRLVKADAEPIQTHRGLGYSYSPGQS</sequence>
<dbReference type="InterPro" id="IPR039420">
    <property type="entry name" value="WalR-like"/>
</dbReference>
<dbReference type="PANTHER" id="PTHR48111">
    <property type="entry name" value="REGULATOR OF RPOS"/>
    <property type="match status" value="1"/>
</dbReference>
<dbReference type="Pfam" id="PF00072">
    <property type="entry name" value="Response_reg"/>
    <property type="match status" value="1"/>
</dbReference>
<dbReference type="Proteomes" id="UP000326729">
    <property type="component" value="Unassembled WGS sequence"/>
</dbReference>
<dbReference type="NCBIfam" id="NF008296">
    <property type="entry name" value="PRK11083.1"/>
    <property type="match status" value="1"/>
</dbReference>
<dbReference type="FunFam" id="3.40.50.2300:FF:000021">
    <property type="entry name" value="Two-component system response regulator KdpE"/>
    <property type="match status" value="1"/>
</dbReference>
<dbReference type="SUPFAM" id="SSF46894">
    <property type="entry name" value="C-terminal effector domain of the bipartite response regulators"/>
    <property type="match status" value="1"/>
</dbReference>
<evidence type="ECO:0000256" key="4">
    <source>
        <dbReference type="ARBA" id="ARBA00023012"/>
    </source>
</evidence>
<dbReference type="AlphaFoldDB" id="A0A5E6XTU6"/>